<reference evidence="3 4" key="1">
    <citation type="journal article" date="2016" name="Int. J. Syst. Evol. Microbiol.">
        <title>Chitinibacter fontanus sp. nov., isolated from a spring.</title>
        <authorList>
            <person name="Sheu S.Y."/>
            <person name="Li Y.S."/>
            <person name="Young C.C."/>
            <person name="Chen W.M."/>
        </authorList>
    </citation>
    <scope>NUCLEOTIDE SEQUENCE [LARGE SCALE GENOMIC DNA]</scope>
    <source>
        <strain evidence="3 4">STM-7</strain>
    </source>
</reference>
<dbReference type="Gene3D" id="3.40.630.10">
    <property type="entry name" value="Zn peptidases"/>
    <property type="match status" value="1"/>
</dbReference>
<gene>
    <name evidence="3" type="ORF">HZU75_06860</name>
</gene>
<dbReference type="SUPFAM" id="SSF53187">
    <property type="entry name" value="Zn-dependent exopeptidases"/>
    <property type="match status" value="1"/>
</dbReference>
<keyword evidence="3" id="KW-0378">Hydrolase</keyword>
<comment type="caution">
    <text evidence="1">Lacks conserved residue(s) required for the propagation of feature annotation.</text>
</comment>
<evidence type="ECO:0000256" key="1">
    <source>
        <dbReference type="PROSITE-ProRule" id="PRU01379"/>
    </source>
</evidence>
<comment type="similarity">
    <text evidence="1">Belongs to the peptidase M14 family.</text>
</comment>
<dbReference type="PROSITE" id="PS52035">
    <property type="entry name" value="PEPTIDASE_M14"/>
    <property type="match status" value="1"/>
</dbReference>
<proteinExistence type="inferred from homology"/>
<dbReference type="AlphaFoldDB" id="A0A7D5ZCN7"/>
<dbReference type="GO" id="GO:0004181">
    <property type="term" value="F:metallocarboxypeptidase activity"/>
    <property type="evidence" value="ECO:0007669"/>
    <property type="project" value="InterPro"/>
</dbReference>
<dbReference type="Proteomes" id="UP000510822">
    <property type="component" value="Chromosome"/>
</dbReference>
<evidence type="ECO:0000313" key="4">
    <source>
        <dbReference type="Proteomes" id="UP000510822"/>
    </source>
</evidence>
<dbReference type="GO" id="GO:0006508">
    <property type="term" value="P:proteolysis"/>
    <property type="evidence" value="ECO:0007669"/>
    <property type="project" value="InterPro"/>
</dbReference>
<organism evidence="3 4">
    <name type="scientific">Chitinibacter fontanus</name>
    <dbReference type="NCBI Taxonomy" id="1737446"/>
    <lineage>
        <taxon>Bacteria</taxon>
        <taxon>Pseudomonadati</taxon>
        <taxon>Pseudomonadota</taxon>
        <taxon>Betaproteobacteria</taxon>
        <taxon>Neisseriales</taxon>
        <taxon>Chitinibacteraceae</taxon>
        <taxon>Chitinibacter</taxon>
    </lineage>
</organism>
<evidence type="ECO:0000313" key="3">
    <source>
        <dbReference type="EMBL" id="QLI81266.1"/>
    </source>
</evidence>
<dbReference type="RefSeq" id="WP_180308393.1">
    <property type="nucleotide sequence ID" value="NZ_CP058952.1"/>
</dbReference>
<keyword evidence="4" id="KW-1185">Reference proteome</keyword>
<name>A0A7D5ZCN7_9NEIS</name>
<dbReference type="EMBL" id="CP058952">
    <property type="protein sequence ID" value="QLI81266.1"/>
    <property type="molecule type" value="Genomic_DNA"/>
</dbReference>
<dbReference type="GO" id="GO:0008270">
    <property type="term" value="F:zinc ion binding"/>
    <property type="evidence" value="ECO:0007669"/>
    <property type="project" value="InterPro"/>
</dbReference>
<sequence>MSASPIHPAYPIGQPLQAWGVVERQQWLSQQCVQRSYQAEVVAPLLANLPAQAQLIEYGTLDYTQLGLSSYPLYAVKSCQWQPERPTVLVTGGVHGYETSGVHGALQFIAEAFAVYSEQVNLLVLPCISPWGYETINRWNPLALDPNRHFIAASPAPESAAAMACVAQYAPELLLHIDLHETTDTDNSEFGPAKAARDGVAFDWHAIPDGFYLVGDTERPEPDFQQALIQAVAQVTHIALPDEHGCIIGEPLQQHGVINYAKRELGLCAGMSAARYVSTTEVYPDSPHASPAQCNRAQLVTITAAIDYVLRHPASASAT</sequence>
<dbReference type="CDD" id="cd06231">
    <property type="entry name" value="M14_REP34-like"/>
    <property type="match status" value="1"/>
</dbReference>
<protein>
    <submittedName>
        <fullName evidence="3">M14 family metallocarboxypeptidase</fullName>
    </submittedName>
</protein>
<accession>A0A7D5ZCN7</accession>
<keyword evidence="3" id="KW-0121">Carboxypeptidase</keyword>
<keyword evidence="3" id="KW-0645">Protease</keyword>
<feature type="domain" description="Peptidase M14" evidence="2">
    <location>
        <begin position="35"/>
        <end position="319"/>
    </location>
</feature>
<dbReference type="InterPro" id="IPR000834">
    <property type="entry name" value="Peptidase_M14"/>
</dbReference>
<evidence type="ECO:0000259" key="2">
    <source>
        <dbReference type="PROSITE" id="PS52035"/>
    </source>
</evidence>
<dbReference type="KEGG" id="cfon:HZU75_06860"/>